<name>A0A373A2R2_9ACTN</name>
<dbReference type="Proteomes" id="UP000263377">
    <property type="component" value="Unassembled WGS sequence"/>
</dbReference>
<sequence length="86" mass="9465">MTDGVLLYWAVLYMQGDEGSGLVSVTDGWHSPHSVDSVRRSVEIRHGEVDKLSAVGPMRSRELARQYLEAATSTEAGLNFWLAQAT</sequence>
<organism evidence="1 2">
    <name type="scientific">Kitasatospora xanthocidica</name>
    <dbReference type="NCBI Taxonomy" id="83382"/>
    <lineage>
        <taxon>Bacteria</taxon>
        <taxon>Bacillati</taxon>
        <taxon>Actinomycetota</taxon>
        <taxon>Actinomycetes</taxon>
        <taxon>Kitasatosporales</taxon>
        <taxon>Streptomycetaceae</taxon>
        <taxon>Kitasatospora</taxon>
    </lineage>
</organism>
<protein>
    <submittedName>
        <fullName evidence="1">Uncharacterized protein</fullName>
    </submittedName>
</protein>
<evidence type="ECO:0000313" key="1">
    <source>
        <dbReference type="EMBL" id="RGD62446.1"/>
    </source>
</evidence>
<gene>
    <name evidence="1" type="ORF">DR950_36030</name>
</gene>
<reference evidence="1 2" key="1">
    <citation type="submission" date="2018-08" db="EMBL/GenBank/DDBJ databases">
        <title>Diversity &amp; Physiological Properties of Lignin-Decomposing Actinobacteria from Soil.</title>
        <authorList>
            <person name="Roh S.G."/>
            <person name="Kim S.B."/>
        </authorList>
    </citation>
    <scope>NUCLEOTIDE SEQUENCE [LARGE SCALE GENOMIC DNA]</scope>
    <source>
        <strain evidence="1 2">MMS17-GH009</strain>
    </source>
</reference>
<accession>A0A373A2R2</accession>
<dbReference type="AlphaFoldDB" id="A0A373A2R2"/>
<comment type="caution">
    <text evidence="1">The sequence shown here is derived from an EMBL/GenBank/DDBJ whole genome shotgun (WGS) entry which is preliminary data.</text>
</comment>
<dbReference type="EMBL" id="QVIG01000001">
    <property type="protein sequence ID" value="RGD62446.1"/>
    <property type="molecule type" value="Genomic_DNA"/>
</dbReference>
<proteinExistence type="predicted"/>
<dbReference type="RefSeq" id="WP_117490900.1">
    <property type="nucleotide sequence ID" value="NZ_QVIG01000001.1"/>
</dbReference>
<keyword evidence="2" id="KW-1185">Reference proteome</keyword>
<evidence type="ECO:0000313" key="2">
    <source>
        <dbReference type="Proteomes" id="UP000263377"/>
    </source>
</evidence>